<dbReference type="GO" id="GO:0006281">
    <property type="term" value="P:DNA repair"/>
    <property type="evidence" value="ECO:0007669"/>
    <property type="project" value="UniProtKB-KW"/>
</dbReference>
<keyword evidence="4" id="KW-0963">Cytoplasm</keyword>
<keyword evidence="13" id="KW-1185">Reference proteome</keyword>
<keyword evidence="9" id="KW-0234">DNA repair</keyword>
<proteinExistence type="predicted"/>
<evidence type="ECO:0000256" key="3">
    <source>
        <dbReference type="ARBA" id="ARBA00004906"/>
    </source>
</evidence>
<feature type="domain" description="E3 ubiquitin-protein ligase RFWD3-like WD40" evidence="11">
    <location>
        <begin position="2"/>
        <end position="72"/>
    </location>
</feature>
<dbReference type="AlphaFoldDB" id="A0ABD0N1A7"/>
<keyword evidence="10" id="KW-0539">Nucleus</keyword>
<dbReference type="PANTHER" id="PTHR16047:SF7">
    <property type="entry name" value="E3 UBIQUITIN-PROTEIN LIGASE RFWD3"/>
    <property type="match status" value="1"/>
</dbReference>
<keyword evidence="6" id="KW-0677">Repeat</keyword>
<organism evidence="12 13">
    <name type="scientific">Cirrhinus mrigala</name>
    <name type="common">Mrigala</name>
    <dbReference type="NCBI Taxonomy" id="683832"/>
    <lineage>
        <taxon>Eukaryota</taxon>
        <taxon>Metazoa</taxon>
        <taxon>Chordata</taxon>
        <taxon>Craniata</taxon>
        <taxon>Vertebrata</taxon>
        <taxon>Euteleostomi</taxon>
        <taxon>Actinopterygii</taxon>
        <taxon>Neopterygii</taxon>
        <taxon>Teleostei</taxon>
        <taxon>Ostariophysi</taxon>
        <taxon>Cypriniformes</taxon>
        <taxon>Cyprinidae</taxon>
        <taxon>Labeoninae</taxon>
        <taxon>Labeonini</taxon>
        <taxon>Cirrhinus</taxon>
    </lineage>
</organism>
<dbReference type="Pfam" id="PF23419">
    <property type="entry name" value="WD40_RFWD3"/>
    <property type="match status" value="1"/>
</dbReference>
<evidence type="ECO:0000256" key="6">
    <source>
        <dbReference type="ARBA" id="ARBA00022737"/>
    </source>
</evidence>
<evidence type="ECO:0000256" key="7">
    <source>
        <dbReference type="ARBA" id="ARBA00022763"/>
    </source>
</evidence>
<dbReference type="GO" id="GO:0005737">
    <property type="term" value="C:cytoplasm"/>
    <property type="evidence" value="ECO:0007669"/>
    <property type="project" value="UniProtKB-SubCell"/>
</dbReference>
<evidence type="ECO:0000256" key="5">
    <source>
        <dbReference type="ARBA" id="ARBA00022679"/>
    </source>
</evidence>
<evidence type="ECO:0000259" key="11">
    <source>
        <dbReference type="Pfam" id="PF23419"/>
    </source>
</evidence>
<comment type="caution">
    <text evidence="12">The sequence shown here is derived from an EMBL/GenBank/DDBJ whole genome shotgun (WGS) entry which is preliminary data.</text>
</comment>
<dbReference type="InterPro" id="IPR037381">
    <property type="entry name" value="RFWD3"/>
</dbReference>
<dbReference type="GO" id="GO:0005634">
    <property type="term" value="C:nucleus"/>
    <property type="evidence" value="ECO:0007669"/>
    <property type="project" value="UniProtKB-SubCell"/>
</dbReference>
<comment type="subcellular location">
    <subcellularLocation>
        <location evidence="2">Cytoplasm</location>
    </subcellularLocation>
    <subcellularLocation>
        <location evidence="1">Nucleus</location>
    </subcellularLocation>
</comment>
<evidence type="ECO:0000256" key="2">
    <source>
        <dbReference type="ARBA" id="ARBA00004496"/>
    </source>
</evidence>
<protein>
    <recommendedName>
        <fullName evidence="11">E3 ubiquitin-protein ligase RFWD3-like WD40 domain-containing protein</fullName>
    </recommendedName>
</protein>
<evidence type="ECO:0000313" key="12">
    <source>
        <dbReference type="EMBL" id="KAL0154626.1"/>
    </source>
</evidence>
<sequence>RTNPSLRCVLMELSRTPQTDSNQQPVCSCSPVQTFTAGSSCKLLTKNAVFKSPAGEGATLVCAGDEATNSTM</sequence>
<name>A0ABD0N1A7_CIRMR</name>
<keyword evidence="8" id="KW-0833">Ubl conjugation pathway</keyword>
<gene>
    <name evidence="12" type="ORF">M9458_048889</name>
</gene>
<feature type="non-terminal residue" evidence="12">
    <location>
        <position position="72"/>
    </location>
</feature>
<dbReference type="Proteomes" id="UP001529510">
    <property type="component" value="Unassembled WGS sequence"/>
</dbReference>
<evidence type="ECO:0000313" key="13">
    <source>
        <dbReference type="Proteomes" id="UP001529510"/>
    </source>
</evidence>
<dbReference type="InterPro" id="IPR056527">
    <property type="entry name" value="WD40_RFWD3"/>
</dbReference>
<keyword evidence="5" id="KW-0808">Transferase</keyword>
<evidence type="ECO:0000256" key="4">
    <source>
        <dbReference type="ARBA" id="ARBA00022490"/>
    </source>
</evidence>
<accession>A0ABD0N1A7</accession>
<evidence type="ECO:0000256" key="10">
    <source>
        <dbReference type="ARBA" id="ARBA00023242"/>
    </source>
</evidence>
<dbReference type="GO" id="GO:0016740">
    <property type="term" value="F:transferase activity"/>
    <property type="evidence" value="ECO:0007669"/>
    <property type="project" value="UniProtKB-KW"/>
</dbReference>
<reference evidence="12 13" key="1">
    <citation type="submission" date="2024-05" db="EMBL/GenBank/DDBJ databases">
        <title>Genome sequencing and assembly of Indian major carp, Cirrhinus mrigala (Hamilton, 1822).</title>
        <authorList>
            <person name="Mohindra V."/>
            <person name="Chowdhury L.M."/>
            <person name="Lal K."/>
            <person name="Jena J.K."/>
        </authorList>
    </citation>
    <scope>NUCLEOTIDE SEQUENCE [LARGE SCALE GENOMIC DNA]</scope>
    <source>
        <strain evidence="12">CM1030</strain>
        <tissue evidence="12">Blood</tissue>
    </source>
</reference>
<comment type="pathway">
    <text evidence="3">Protein modification; protein ubiquitination.</text>
</comment>
<keyword evidence="7" id="KW-0227">DNA damage</keyword>
<dbReference type="PANTHER" id="PTHR16047">
    <property type="entry name" value="RFWD3 PROTEIN"/>
    <property type="match status" value="1"/>
</dbReference>
<dbReference type="EMBL" id="JAMKFB020000025">
    <property type="protein sequence ID" value="KAL0154626.1"/>
    <property type="molecule type" value="Genomic_DNA"/>
</dbReference>
<evidence type="ECO:0000256" key="1">
    <source>
        <dbReference type="ARBA" id="ARBA00004123"/>
    </source>
</evidence>
<evidence type="ECO:0000256" key="9">
    <source>
        <dbReference type="ARBA" id="ARBA00023204"/>
    </source>
</evidence>
<feature type="non-terminal residue" evidence="12">
    <location>
        <position position="1"/>
    </location>
</feature>
<evidence type="ECO:0000256" key="8">
    <source>
        <dbReference type="ARBA" id="ARBA00022786"/>
    </source>
</evidence>